<gene>
    <name evidence="1" type="ORF">N8T08_003136</name>
</gene>
<dbReference type="Proteomes" id="UP001177260">
    <property type="component" value="Unassembled WGS sequence"/>
</dbReference>
<name>A0ACC3B7P5_9EURO</name>
<organism evidence="1 2">
    <name type="scientific">Aspergillus melleus</name>
    <dbReference type="NCBI Taxonomy" id="138277"/>
    <lineage>
        <taxon>Eukaryota</taxon>
        <taxon>Fungi</taxon>
        <taxon>Dikarya</taxon>
        <taxon>Ascomycota</taxon>
        <taxon>Pezizomycotina</taxon>
        <taxon>Eurotiomycetes</taxon>
        <taxon>Eurotiomycetidae</taxon>
        <taxon>Eurotiales</taxon>
        <taxon>Aspergillaceae</taxon>
        <taxon>Aspergillus</taxon>
        <taxon>Aspergillus subgen. Circumdati</taxon>
    </lineage>
</organism>
<keyword evidence="2" id="KW-1185">Reference proteome</keyword>
<protein>
    <submittedName>
        <fullName evidence="1">Uncharacterized protein</fullName>
    </submittedName>
</protein>
<sequence length="1080" mass="119536">MERSKTALAQSSAYGHACTQCYKAKCRCVRAAYTDTCERCIRLKKTCEQSGSARRRNAQAATNDASDTRIARLEDKMESLLTAMNSFIASPGASGGPVNATQPLNGHSTSSSTPYPDGTLITPTSTIQSISDGQPPCATDPNAAESSNPDSLFLSHQYPLHFKFLAPNYAEERLDFFRSRMLPPVLFQAINTVTTFSTQERLVQVEELKHLLFASALLKVQSNIDLLLGVLTYLAWSTDPFLGRADLMSRLMMLAMSLVYDLRLFKPTSRDVQLIMTITQGQEESSQRPGDETPYGLLEKQRAVLACFILSSNISSHLGRQDALKWTAQMEEALKVIALSEPCPADELFVAQVRLQLLKQKADDIRQQDETNCALTGTAPAAASAPRLLYLKTLRRQLDELRSSFRPNTDQIDILNTHAQYVELYINQLAYSISEDALPIDLSGRRGDGGILLGFERLACLWESVENIKSWLENFYRIPCSKLVGQPFHFWSQMILTIALLKYLSTLQDPDWDCRAVRNTVHLISTMDCMRQKLDLSSKEPDLQCNDHLLRYLSKLLARCRVWGEARWDMGSQMQDVESRPDRGASPDTNYQNHSQSQGQGHHIPDLDQMAWMQSMDLGSEQWFEDVLAKFSQTTTSGNHRGPLHWNHLIGDGDIIGIFEKFTVSNNVFLKNLIKTMRFKEHIDLAELARVAASDPHANDPGTSKSTFAVVVKLPCLAVKFPTGNGHIRRFQIKFGQDRDYYAALAILSDIKCPFSEPSIGPMPLTRRSSTTRCQMGSSSVMASTIGETPEADHYTSHGALVQPHGTTASAFAATSSVTAAQASLPSSSSTMQNIPADSWPMGTNQGSMREDMAPRQALPRPPSSNAPVRRPSTATTCYNTNSLEAILPPKRKLPFLQPALPAVPEPSSMRSPIPPLESLDSRQNANCRPVTSSDHMFRKPDQTGRPADGNLRAIAPAPKRTKISPPENRSTLPEPTSIPISLPTEPSPVPSCLPPNQQHHDPGNSAQSTSDGNMTLHEEDAQRQDLAPALANLSSYLSAPTAERTKSLENWICQHIEDDGFIQLCQDVESIWRRIAVGK</sequence>
<evidence type="ECO:0000313" key="1">
    <source>
        <dbReference type="EMBL" id="KAK1146349.1"/>
    </source>
</evidence>
<accession>A0ACC3B7P5</accession>
<dbReference type="EMBL" id="JAOPJF010000018">
    <property type="protein sequence ID" value="KAK1146349.1"/>
    <property type="molecule type" value="Genomic_DNA"/>
</dbReference>
<comment type="caution">
    <text evidence="1">The sequence shown here is derived from an EMBL/GenBank/DDBJ whole genome shotgun (WGS) entry which is preliminary data.</text>
</comment>
<evidence type="ECO:0000313" key="2">
    <source>
        <dbReference type="Proteomes" id="UP001177260"/>
    </source>
</evidence>
<proteinExistence type="predicted"/>
<reference evidence="1 2" key="1">
    <citation type="journal article" date="2023" name="ACS Omega">
        <title>Identification of the Neoaspergillic Acid Biosynthesis Gene Cluster by Establishing an In Vitro CRISPR-Ribonucleoprotein Genetic System in Aspergillus melleus.</title>
        <authorList>
            <person name="Yuan B."/>
            <person name="Grau M.F."/>
            <person name="Murata R.M."/>
            <person name="Torok T."/>
            <person name="Venkateswaran K."/>
            <person name="Stajich J.E."/>
            <person name="Wang C.C.C."/>
        </authorList>
    </citation>
    <scope>NUCLEOTIDE SEQUENCE [LARGE SCALE GENOMIC DNA]</scope>
    <source>
        <strain evidence="1 2">IMV 1140</strain>
    </source>
</reference>